<protein>
    <submittedName>
        <fullName evidence="2">Glycosyltransferase</fullName>
    </submittedName>
</protein>
<accession>A0ABR9WHP2</accession>
<reference evidence="3" key="1">
    <citation type="submission" date="2023-07" db="EMBL/GenBank/DDBJ databases">
        <title>Dyadobacter sp. nov 'subterranea' isolated from contaminted grondwater.</title>
        <authorList>
            <person name="Szabo I."/>
            <person name="Al-Omari J."/>
            <person name="Szerdahelyi S.G."/>
            <person name="Rado J."/>
        </authorList>
    </citation>
    <scope>NUCLEOTIDE SEQUENCE [LARGE SCALE GENOMIC DNA]</scope>
    <source>
        <strain evidence="3">UP-52</strain>
    </source>
</reference>
<name>A0ABR9WHP2_9BACT</name>
<comment type="caution">
    <text evidence="2">The sequence shown here is derived from an EMBL/GenBank/DDBJ whole genome shotgun (WGS) entry which is preliminary data.</text>
</comment>
<organism evidence="2 3">
    <name type="scientific">Dyadobacter subterraneus</name>
    <dbReference type="NCBI Taxonomy" id="2773304"/>
    <lineage>
        <taxon>Bacteria</taxon>
        <taxon>Pseudomonadati</taxon>
        <taxon>Bacteroidota</taxon>
        <taxon>Cytophagia</taxon>
        <taxon>Cytophagales</taxon>
        <taxon>Spirosomataceae</taxon>
        <taxon>Dyadobacter</taxon>
    </lineage>
</organism>
<proteinExistence type="predicted"/>
<sequence>MMNRKKSNVLFIVTKSEPGGAQKFVYEQILILEDEFNLFLATDTQGWLFEQSNSRLINWFLDNRIKGISFTYLIELIKFIRKNDINLVVCNSANGGLYGRIAAYILKRKSIYVSHGWSSIYRGKKIAFVFNNIEKLLSSISSSILCISENDFIIARTKIRINLSTVKTIPNKIFPVISNKTLSAKDATNKIIRILTVARLDYPKRLDLLIEAFGNLNNVEVYIVGGGPQEGVLRELVEKNLFNNIFLLGTVSSFSDFGSYDLFVLLSNSEGLPMSAIEAMSCELPLILSDVGGCKELIRNNGILVKNDISSIREGFDECIRNVEKFRAESISLFNEKFNLEVNKQEYINYYHSVLSK</sequence>
<dbReference type="RefSeq" id="WP_194123051.1">
    <property type="nucleotide sequence ID" value="NZ_JACYGY010000001.1"/>
</dbReference>
<dbReference type="SUPFAM" id="SSF53756">
    <property type="entry name" value="UDP-Glycosyltransferase/glycogen phosphorylase"/>
    <property type="match status" value="1"/>
</dbReference>
<dbReference type="PANTHER" id="PTHR12526">
    <property type="entry name" value="GLYCOSYLTRANSFERASE"/>
    <property type="match status" value="1"/>
</dbReference>
<dbReference type="InterPro" id="IPR001296">
    <property type="entry name" value="Glyco_trans_1"/>
</dbReference>
<dbReference type="Gene3D" id="3.40.50.2000">
    <property type="entry name" value="Glycogen Phosphorylase B"/>
    <property type="match status" value="2"/>
</dbReference>
<keyword evidence="3" id="KW-1185">Reference proteome</keyword>
<dbReference type="Proteomes" id="UP000634134">
    <property type="component" value="Unassembled WGS sequence"/>
</dbReference>
<evidence type="ECO:0000313" key="3">
    <source>
        <dbReference type="Proteomes" id="UP000634134"/>
    </source>
</evidence>
<feature type="domain" description="Glycosyl transferase family 1" evidence="1">
    <location>
        <begin position="192"/>
        <end position="323"/>
    </location>
</feature>
<evidence type="ECO:0000259" key="1">
    <source>
        <dbReference type="Pfam" id="PF00534"/>
    </source>
</evidence>
<dbReference type="EMBL" id="JACYGY010000001">
    <property type="protein sequence ID" value="MBE9465026.1"/>
    <property type="molecule type" value="Genomic_DNA"/>
</dbReference>
<dbReference type="Pfam" id="PF00534">
    <property type="entry name" value="Glycos_transf_1"/>
    <property type="match status" value="1"/>
</dbReference>
<dbReference type="PANTHER" id="PTHR12526:SF630">
    <property type="entry name" value="GLYCOSYLTRANSFERASE"/>
    <property type="match status" value="1"/>
</dbReference>
<gene>
    <name evidence="2" type="ORF">IEE83_24330</name>
</gene>
<evidence type="ECO:0000313" key="2">
    <source>
        <dbReference type="EMBL" id="MBE9465026.1"/>
    </source>
</evidence>